<dbReference type="SUPFAM" id="SSF100895">
    <property type="entry name" value="Kazal-type serine protease inhibitors"/>
    <property type="match status" value="1"/>
</dbReference>
<proteinExistence type="predicted"/>
<dbReference type="HOGENOM" id="CLU_2925118_0_0_1"/>
<protein>
    <recommendedName>
        <fullName evidence="4">Kazal-like domain-containing protein</fullName>
    </recommendedName>
</protein>
<evidence type="ECO:0000313" key="3">
    <source>
        <dbReference type="Proteomes" id="UP000007798"/>
    </source>
</evidence>
<sequence length="112" mass="12836">MKAFLPLCVIFALAFSQVSANCSADCPDTEEVIWALDDSCLVFRNKCYFDKAHCYRDEPLTITTKAECQNFCRFKCQFIYDPVVGTYKGESMTFGNKCEMETYNCFTGETYV</sequence>
<organism evidence="2 3">
    <name type="scientific">Drosophila willistoni</name>
    <name type="common">Fruit fly</name>
    <dbReference type="NCBI Taxonomy" id="7260"/>
    <lineage>
        <taxon>Eukaryota</taxon>
        <taxon>Metazoa</taxon>
        <taxon>Ecdysozoa</taxon>
        <taxon>Arthropoda</taxon>
        <taxon>Hexapoda</taxon>
        <taxon>Insecta</taxon>
        <taxon>Pterygota</taxon>
        <taxon>Neoptera</taxon>
        <taxon>Endopterygota</taxon>
        <taxon>Diptera</taxon>
        <taxon>Brachycera</taxon>
        <taxon>Muscomorpha</taxon>
        <taxon>Ephydroidea</taxon>
        <taxon>Drosophilidae</taxon>
        <taxon>Drosophila</taxon>
        <taxon>Sophophora</taxon>
    </lineage>
</organism>
<accession>B4N9U0</accession>
<name>B4N9U0_DROWI</name>
<evidence type="ECO:0008006" key="4">
    <source>
        <dbReference type="Google" id="ProtNLM"/>
    </source>
</evidence>
<dbReference type="OrthoDB" id="8056624at2759"/>
<dbReference type="Gene3D" id="3.30.60.30">
    <property type="match status" value="1"/>
</dbReference>
<feature type="chain" id="PRO_5006458291" description="Kazal-like domain-containing protein" evidence="1">
    <location>
        <begin position="21"/>
        <end position="112"/>
    </location>
</feature>
<feature type="signal peptide" evidence="1">
    <location>
        <begin position="1"/>
        <end position="20"/>
    </location>
</feature>
<keyword evidence="1" id="KW-0732">Signal</keyword>
<gene>
    <name evidence="2" type="primary">Dwil\GK11647</name>
    <name evidence="2" type="ORF">Dwil_GK11647</name>
</gene>
<dbReference type="AlphaFoldDB" id="B4N9U0"/>
<keyword evidence="3" id="KW-1185">Reference proteome</keyword>
<dbReference type="InterPro" id="IPR036058">
    <property type="entry name" value="Kazal_dom_sf"/>
</dbReference>
<evidence type="ECO:0000256" key="1">
    <source>
        <dbReference type="SAM" id="SignalP"/>
    </source>
</evidence>
<dbReference type="InParanoid" id="B4N9U0"/>
<dbReference type="Proteomes" id="UP000007798">
    <property type="component" value="Unassembled WGS sequence"/>
</dbReference>
<evidence type="ECO:0000313" key="2">
    <source>
        <dbReference type="EMBL" id="EDW80655.2"/>
    </source>
</evidence>
<reference evidence="2 3" key="1">
    <citation type="journal article" date="2007" name="Nature">
        <title>Evolution of genes and genomes on the Drosophila phylogeny.</title>
        <authorList>
            <consortium name="Drosophila 12 Genomes Consortium"/>
            <person name="Clark A.G."/>
            <person name="Eisen M.B."/>
            <person name="Smith D.R."/>
            <person name="Bergman C.M."/>
            <person name="Oliver B."/>
            <person name="Markow T.A."/>
            <person name="Kaufman T.C."/>
            <person name="Kellis M."/>
            <person name="Gelbart W."/>
            <person name="Iyer V.N."/>
            <person name="Pollard D.A."/>
            <person name="Sackton T.B."/>
            <person name="Larracuente A.M."/>
            <person name="Singh N.D."/>
            <person name="Abad J.P."/>
            <person name="Abt D.N."/>
            <person name="Adryan B."/>
            <person name="Aguade M."/>
            <person name="Akashi H."/>
            <person name="Anderson W.W."/>
            <person name="Aquadro C.F."/>
            <person name="Ardell D.H."/>
            <person name="Arguello R."/>
            <person name="Artieri C.G."/>
            <person name="Barbash D.A."/>
            <person name="Barker D."/>
            <person name="Barsanti P."/>
            <person name="Batterham P."/>
            <person name="Batzoglou S."/>
            <person name="Begun D."/>
            <person name="Bhutkar A."/>
            <person name="Blanco E."/>
            <person name="Bosak S.A."/>
            <person name="Bradley R.K."/>
            <person name="Brand A.D."/>
            <person name="Brent M.R."/>
            <person name="Brooks A.N."/>
            <person name="Brown R.H."/>
            <person name="Butlin R.K."/>
            <person name="Caggese C."/>
            <person name="Calvi B.R."/>
            <person name="Bernardo de Carvalho A."/>
            <person name="Caspi A."/>
            <person name="Castrezana S."/>
            <person name="Celniker S.E."/>
            <person name="Chang J.L."/>
            <person name="Chapple C."/>
            <person name="Chatterji S."/>
            <person name="Chinwalla A."/>
            <person name="Civetta A."/>
            <person name="Clifton S.W."/>
            <person name="Comeron J.M."/>
            <person name="Costello J.C."/>
            <person name="Coyne J.A."/>
            <person name="Daub J."/>
            <person name="David R.G."/>
            <person name="Delcher A.L."/>
            <person name="Delehaunty K."/>
            <person name="Do C.B."/>
            <person name="Ebling H."/>
            <person name="Edwards K."/>
            <person name="Eickbush T."/>
            <person name="Evans J.D."/>
            <person name="Filipski A."/>
            <person name="Findeiss S."/>
            <person name="Freyhult E."/>
            <person name="Fulton L."/>
            <person name="Fulton R."/>
            <person name="Garcia A.C."/>
            <person name="Gardiner A."/>
            <person name="Garfield D.A."/>
            <person name="Garvin B.E."/>
            <person name="Gibson G."/>
            <person name="Gilbert D."/>
            <person name="Gnerre S."/>
            <person name="Godfrey J."/>
            <person name="Good R."/>
            <person name="Gotea V."/>
            <person name="Gravely B."/>
            <person name="Greenberg A.J."/>
            <person name="Griffiths-Jones S."/>
            <person name="Gross S."/>
            <person name="Guigo R."/>
            <person name="Gustafson E.A."/>
            <person name="Haerty W."/>
            <person name="Hahn M.W."/>
            <person name="Halligan D.L."/>
            <person name="Halpern A.L."/>
            <person name="Halter G.M."/>
            <person name="Han M.V."/>
            <person name="Heger A."/>
            <person name="Hillier L."/>
            <person name="Hinrichs A.S."/>
            <person name="Holmes I."/>
            <person name="Hoskins R.A."/>
            <person name="Hubisz M.J."/>
            <person name="Hultmark D."/>
            <person name="Huntley M.A."/>
            <person name="Jaffe D.B."/>
            <person name="Jagadeeshan S."/>
            <person name="Jeck W.R."/>
            <person name="Johnson J."/>
            <person name="Jones C.D."/>
            <person name="Jordan W.C."/>
            <person name="Karpen G.H."/>
            <person name="Kataoka E."/>
            <person name="Keightley P.D."/>
            <person name="Kheradpour P."/>
            <person name="Kirkness E.F."/>
            <person name="Koerich L.B."/>
            <person name="Kristiansen K."/>
            <person name="Kudrna D."/>
            <person name="Kulathinal R.J."/>
            <person name="Kumar S."/>
            <person name="Kwok R."/>
            <person name="Lander E."/>
            <person name="Langley C.H."/>
            <person name="Lapoint R."/>
            <person name="Lazzaro B.P."/>
            <person name="Lee S.J."/>
            <person name="Levesque L."/>
            <person name="Li R."/>
            <person name="Lin C.F."/>
            <person name="Lin M.F."/>
            <person name="Lindblad-Toh K."/>
            <person name="Llopart A."/>
            <person name="Long M."/>
            <person name="Low L."/>
            <person name="Lozovsky E."/>
            <person name="Lu J."/>
            <person name="Luo M."/>
            <person name="Machado C.A."/>
            <person name="Makalowski W."/>
            <person name="Marzo M."/>
            <person name="Matsuda M."/>
            <person name="Matzkin L."/>
            <person name="McAllister B."/>
            <person name="McBride C.S."/>
            <person name="McKernan B."/>
            <person name="McKernan K."/>
            <person name="Mendez-Lago M."/>
            <person name="Minx P."/>
            <person name="Mollenhauer M.U."/>
            <person name="Montooth K."/>
            <person name="Mount S.M."/>
            <person name="Mu X."/>
            <person name="Myers E."/>
            <person name="Negre B."/>
            <person name="Newfeld S."/>
            <person name="Nielsen R."/>
            <person name="Noor M.A."/>
            <person name="O'Grady P."/>
            <person name="Pachter L."/>
            <person name="Papaceit M."/>
            <person name="Parisi M.J."/>
            <person name="Parisi M."/>
            <person name="Parts L."/>
            <person name="Pedersen J.S."/>
            <person name="Pesole G."/>
            <person name="Phillippy A.M."/>
            <person name="Ponting C.P."/>
            <person name="Pop M."/>
            <person name="Porcelli D."/>
            <person name="Powell J.R."/>
            <person name="Prohaska S."/>
            <person name="Pruitt K."/>
            <person name="Puig M."/>
            <person name="Quesneville H."/>
            <person name="Ram K.R."/>
            <person name="Rand D."/>
            <person name="Rasmussen M.D."/>
            <person name="Reed L.K."/>
            <person name="Reenan R."/>
            <person name="Reily A."/>
            <person name="Remington K.A."/>
            <person name="Rieger T.T."/>
            <person name="Ritchie M.G."/>
            <person name="Robin C."/>
            <person name="Rogers Y.H."/>
            <person name="Rohde C."/>
            <person name="Rozas J."/>
            <person name="Rubenfield M.J."/>
            <person name="Ruiz A."/>
            <person name="Russo S."/>
            <person name="Salzberg S.L."/>
            <person name="Sanchez-Gracia A."/>
            <person name="Saranga D.J."/>
            <person name="Sato H."/>
            <person name="Schaeffer S.W."/>
            <person name="Schatz M.C."/>
            <person name="Schlenke T."/>
            <person name="Schwartz R."/>
            <person name="Segarra C."/>
            <person name="Singh R.S."/>
            <person name="Sirot L."/>
            <person name="Sirota M."/>
            <person name="Sisneros N.B."/>
            <person name="Smith C.D."/>
            <person name="Smith T.F."/>
            <person name="Spieth J."/>
            <person name="Stage D.E."/>
            <person name="Stark A."/>
            <person name="Stephan W."/>
            <person name="Strausberg R.L."/>
            <person name="Strempel S."/>
            <person name="Sturgill D."/>
            <person name="Sutton G."/>
            <person name="Sutton G.G."/>
            <person name="Tao W."/>
            <person name="Teichmann S."/>
            <person name="Tobari Y.N."/>
            <person name="Tomimura Y."/>
            <person name="Tsolas J.M."/>
            <person name="Valente V.L."/>
            <person name="Venter E."/>
            <person name="Venter J.C."/>
            <person name="Vicario S."/>
            <person name="Vieira F.G."/>
            <person name="Vilella A.J."/>
            <person name="Villasante A."/>
            <person name="Walenz B."/>
            <person name="Wang J."/>
            <person name="Wasserman M."/>
            <person name="Watts T."/>
            <person name="Wilson D."/>
            <person name="Wilson R.K."/>
            <person name="Wing R.A."/>
            <person name="Wolfner M.F."/>
            <person name="Wong A."/>
            <person name="Wong G.K."/>
            <person name="Wu C.I."/>
            <person name="Wu G."/>
            <person name="Yamamoto D."/>
            <person name="Yang H.P."/>
            <person name="Yang S.P."/>
            <person name="Yorke J.A."/>
            <person name="Yoshida K."/>
            <person name="Zdobnov E."/>
            <person name="Zhang P."/>
            <person name="Zhang Y."/>
            <person name="Zimin A.V."/>
            <person name="Baldwin J."/>
            <person name="Abdouelleil A."/>
            <person name="Abdulkadir J."/>
            <person name="Abebe A."/>
            <person name="Abera B."/>
            <person name="Abreu J."/>
            <person name="Acer S.C."/>
            <person name="Aftuck L."/>
            <person name="Alexander A."/>
            <person name="An P."/>
            <person name="Anderson E."/>
            <person name="Anderson S."/>
            <person name="Arachi H."/>
            <person name="Azer M."/>
            <person name="Bachantsang P."/>
            <person name="Barry A."/>
            <person name="Bayul T."/>
            <person name="Berlin A."/>
            <person name="Bessette D."/>
            <person name="Bloom T."/>
            <person name="Blye J."/>
            <person name="Boguslavskiy L."/>
            <person name="Bonnet C."/>
            <person name="Boukhgalter B."/>
            <person name="Bourzgui I."/>
            <person name="Brown A."/>
            <person name="Cahill P."/>
            <person name="Channer S."/>
            <person name="Cheshatsang Y."/>
            <person name="Chuda L."/>
            <person name="Citroen M."/>
            <person name="Collymore A."/>
            <person name="Cooke P."/>
            <person name="Costello M."/>
            <person name="D'Aco K."/>
            <person name="Daza R."/>
            <person name="De Haan G."/>
            <person name="DeGray S."/>
            <person name="DeMaso C."/>
            <person name="Dhargay N."/>
            <person name="Dooley K."/>
            <person name="Dooley E."/>
            <person name="Doricent M."/>
            <person name="Dorje P."/>
            <person name="Dorjee K."/>
            <person name="Dupes A."/>
            <person name="Elong R."/>
            <person name="Falk J."/>
            <person name="Farina A."/>
            <person name="Faro S."/>
            <person name="Ferguson D."/>
            <person name="Fisher S."/>
            <person name="Foley C.D."/>
            <person name="Franke A."/>
            <person name="Friedrich D."/>
            <person name="Gadbois L."/>
            <person name="Gearin G."/>
            <person name="Gearin C.R."/>
            <person name="Giannoukos G."/>
            <person name="Goode T."/>
            <person name="Graham J."/>
            <person name="Grandbois E."/>
            <person name="Grewal S."/>
            <person name="Gyaltsen K."/>
            <person name="Hafez N."/>
            <person name="Hagos B."/>
            <person name="Hall J."/>
            <person name="Henson C."/>
            <person name="Hollinger A."/>
            <person name="Honan T."/>
            <person name="Huard M.D."/>
            <person name="Hughes L."/>
            <person name="Hurhula B."/>
            <person name="Husby M.E."/>
            <person name="Kamat A."/>
            <person name="Kanga B."/>
            <person name="Kashin S."/>
            <person name="Khazanovich D."/>
            <person name="Kisner P."/>
            <person name="Lance K."/>
            <person name="Lara M."/>
            <person name="Lee W."/>
            <person name="Lennon N."/>
            <person name="Letendre F."/>
            <person name="LeVine R."/>
            <person name="Lipovsky A."/>
            <person name="Liu X."/>
            <person name="Liu J."/>
            <person name="Liu S."/>
            <person name="Lokyitsang T."/>
            <person name="Lokyitsang Y."/>
            <person name="Lubonja R."/>
            <person name="Lui A."/>
            <person name="MacDonald P."/>
            <person name="Magnisalis V."/>
            <person name="Maru K."/>
            <person name="Matthews C."/>
            <person name="McCusker W."/>
            <person name="McDonough S."/>
            <person name="Mehta T."/>
            <person name="Meldrim J."/>
            <person name="Meneus L."/>
            <person name="Mihai O."/>
            <person name="Mihalev A."/>
            <person name="Mihova T."/>
            <person name="Mittelman R."/>
            <person name="Mlenga V."/>
            <person name="Montmayeur A."/>
            <person name="Mulrain L."/>
            <person name="Navidi A."/>
            <person name="Naylor J."/>
            <person name="Negash T."/>
            <person name="Nguyen T."/>
            <person name="Nguyen N."/>
            <person name="Nicol R."/>
            <person name="Norbu C."/>
            <person name="Norbu N."/>
            <person name="Novod N."/>
            <person name="O'Neill B."/>
            <person name="Osman S."/>
            <person name="Markiewicz E."/>
            <person name="Oyono O.L."/>
            <person name="Patti C."/>
            <person name="Phunkhang P."/>
            <person name="Pierre F."/>
            <person name="Priest M."/>
            <person name="Raghuraman S."/>
            <person name="Rege F."/>
            <person name="Reyes R."/>
            <person name="Rise C."/>
            <person name="Rogov P."/>
            <person name="Ross K."/>
            <person name="Ryan E."/>
            <person name="Settipalli S."/>
            <person name="Shea T."/>
            <person name="Sherpa N."/>
            <person name="Shi L."/>
            <person name="Shih D."/>
            <person name="Sparrow T."/>
            <person name="Spaulding J."/>
            <person name="Stalker J."/>
            <person name="Stange-Thomann N."/>
            <person name="Stavropoulos S."/>
            <person name="Stone C."/>
            <person name="Strader C."/>
            <person name="Tesfaye S."/>
            <person name="Thomson T."/>
            <person name="Thoulutsang Y."/>
            <person name="Thoulutsang D."/>
            <person name="Topham K."/>
            <person name="Topping I."/>
            <person name="Tsamla T."/>
            <person name="Vassiliev H."/>
            <person name="Vo A."/>
            <person name="Wangchuk T."/>
            <person name="Wangdi T."/>
            <person name="Weiand M."/>
            <person name="Wilkinson J."/>
            <person name="Wilson A."/>
            <person name="Yadav S."/>
            <person name="Young G."/>
            <person name="Yu Q."/>
            <person name="Zembek L."/>
            <person name="Zhong D."/>
            <person name="Zimmer A."/>
            <person name="Zwirko Z."/>
            <person name="Jaffe D.B."/>
            <person name="Alvarez P."/>
            <person name="Brockman W."/>
            <person name="Butler J."/>
            <person name="Chin C."/>
            <person name="Gnerre S."/>
            <person name="Grabherr M."/>
            <person name="Kleber M."/>
            <person name="Mauceli E."/>
            <person name="MacCallum I."/>
        </authorList>
    </citation>
    <scope>NUCLEOTIDE SEQUENCE [LARGE SCALE GENOMIC DNA]</scope>
    <source>
        <strain evidence="3">Tucson 14030-0811.24</strain>
    </source>
</reference>
<dbReference type="EMBL" id="CH964232">
    <property type="protein sequence ID" value="EDW80655.2"/>
    <property type="molecule type" value="Genomic_DNA"/>
</dbReference>
<dbReference type="KEGG" id="dwi:6647081"/>